<reference evidence="1" key="1">
    <citation type="submission" date="2018-02" db="EMBL/GenBank/DDBJ databases">
        <title>The genomes of Aspergillus section Nigri reveals drivers in fungal speciation.</title>
        <authorList>
            <consortium name="DOE Joint Genome Institute"/>
            <person name="Vesth T.C."/>
            <person name="Nybo J."/>
            <person name="Theobald S."/>
            <person name="Brandl J."/>
            <person name="Frisvad J.C."/>
            <person name="Nielsen K.F."/>
            <person name="Lyhne E.K."/>
            <person name="Kogle M.E."/>
            <person name="Kuo A."/>
            <person name="Riley R."/>
            <person name="Clum A."/>
            <person name="Nolan M."/>
            <person name="Lipzen A."/>
            <person name="Salamov A."/>
            <person name="Henrissat B."/>
            <person name="Wiebenga A."/>
            <person name="De vries R.P."/>
            <person name="Grigoriev I.V."/>
            <person name="Mortensen U.H."/>
            <person name="Andersen M.R."/>
            <person name="Baker S.E."/>
        </authorList>
    </citation>
    <scope>NUCLEOTIDE SEQUENCE</scope>
    <source>
        <strain evidence="1">CBS 115574</strain>
    </source>
</reference>
<protein>
    <submittedName>
        <fullName evidence="1">Uncharacterized protein</fullName>
    </submittedName>
</protein>
<name>A0ACD1IK43_9EURO</name>
<organism evidence="1 2">
    <name type="scientific">Aspergillus costaricaensis CBS 115574</name>
    <dbReference type="NCBI Taxonomy" id="1448317"/>
    <lineage>
        <taxon>Eukaryota</taxon>
        <taxon>Fungi</taxon>
        <taxon>Dikarya</taxon>
        <taxon>Ascomycota</taxon>
        <taxon>Pezizomycotina</taxon>
        <taxon>Eurotiomycetes</taxon>
        <taxon>Eurotiomycetidae</taxon>
        <taxon>Eurotiales</taxon>
        <taxon>Aspergillaceae</taxon>
        <taxon>Aspergillus</taxon>
        <taxon>Aspergillus subgen. Circumdati</taxon>
    </lineage>
</organism>
<proteinExistence type="predicted"/>
<evidence type="ECO:0000313" key="2">
    <source>
        <dbReference type="Proteomes" id="UP000249748"/>
    </source>
</evidence>
<accession>A0ACD1IK43</accession>
<dbReference type="Proteomes" id="UP000249748">
    <property type="component" value="Unassembled WGS sequence"/>
</dbReference>
<sequence>MPGIWDMGHPWFNIWTLHSSNKRNTTKALSCIRFPAQGTYSRNPWLRVPPAEKQRKG</sequence>
<gene>
    <name evidence="1" type="ORF">BO79DRAFT_208283</name>
</gene>
<dbReference type="EMBL" id="KZ824543">
    <property type="protein sequence ID" value="RAK91003.1"/>
    <property type="molecule type" value="Genomic_DNA"/>
</dbReference>
<evidence type="ECO:0000313" key="1">
    <source>
        <dbReference type="EMBL" id="RAK91003.1"/>
    </source>
</evidence>
<keyword evidence="2" id="KW-1185">Reference proteome</keyword>